<evidence type="ECO:0000256" key="4">
    <source>
        <dbReference type="ARBA" id="ARBA00022679"/>
    </source>
</evidence>
<evidence type="ECO:0000256" key="2">
    <source>
        <dbReference type="ARBA" id="ARBA00009995"/>
    </source>
</evidence>
<comment type="pathway">
    <text evidence="1">Pigment biosynthesis; anthocyanin biosynthesis.</text>
</comment>
<evidence type="ECO:0000256" key="6">
    <source>
        <dbReference type="RuleBase" id="RU003718"/>
    </source>
</evidence>
<comment type="similarity">
    <text evidence="2 6">Belongs to the UDP-glycosyltransferase family.</text>
</comment>
<accession>A0A2C9WAN4</accession>
<comment type="catalytic activity">
    <reaction evidence="5">
        <text>an anthocyanidin + UDP-alpha-D-glucose + H(+) = an anthocyanidin 3-O-beta-D-glucoside + UDP</text>
        <dbReference type="Rhea" id="RHEA:20093"/>
        <dbReference type="ChEBI" id="CHEBI:15378"/>
        <dbReference type="ChEBI" id="CHEBI:16307"/>
        <dbReference type="ChEBI" id="CHEBI:58223"/>
        <dbReference type="ChEBI" id="CHEBI:58885"/>
        <dbReference type="ChEBI" id="CHEBI:143576"/>
        <dbReference type="EC" id="2.4.1.115"/>
    </reaction>
</comment>
<dbReference type="GO" id="GO:0009718">
    <property type="term" value="P:anthocyanin-containing compound biosynthetic process"/>
    <property type="evidence" value="ECO:0007669"/>
    <property type="project" value="UniProtKB-UniPathway"/>
</dbReference>
<dbReference type="CDD" id="cd03784">
    <property type="entry name" value="GT1_Gtf-like"/>
    <property type="match status" value="1"/>
</dbReference>
<dbReference type="PROSITE" id="PS00375">
    <property type="entry name" value="UDPGT"/>
    <property type="match status" value="1"/>
</dbReference>
<dbReference type="Gramene" id="Manes.03G177800.1.v8.1">
    <property type="protein sequence ID" value="Manes.03G177800.1.v8.1.CDS.1"/>
    <property type="gene ID" value="Manes.03G177800.v8.1"/>
</dbReference>
<keyword evidence="4 6" id="KW-0808">Transferase</keyword>
<dbReference type="FunFam" id="3.40.50.2000:FF:000064">
    <property type="entry name" value="Glycosyltransferase"/>
    <property type="match status" value="1"/>
</dbReference>
<evidence type="ECO:0000313" key="9">
    <source>
        <dbReference type="Proteomes" id="UP000091857"/>
    </source>
</evidence>
<dbReference type="PANTHER" id="PTHR48047">
    <property type="entry name" value="GLYCOSYLTRANSFERASE"/>
    <property type="match status" value="1"/>
</dbReference>
<evidence type="ECO:0000256" key="1">
    <source>
        <dbReference type="ARBA" id="ARBA00004935"/>
    </source>
</evidence>
<dbReference type="PANTHER" id="PTHR48047:SF8">
    <property type="entry name" value="FLAVONOL 3-O-GLUCOSYLTRANSFERASE UGT89B1"/>
    <property type="match status" value="1"/>
</dbReference>
<dbReference type="GO" id="GO:0035251">
    <property type="term" value="F:UDP-glucosyltransferase activity"/>
    <property type="evidence" value="ECO:0000318"/>
    <property type="project" value="GO_Central"/>
</dbReference>
<keyword evidence="3 6" id="KW-0328">Glycosyltransferase</keyword>
<dbReference type="Pfam" id="PF00201">
    <property type="entry name" value="UDPGT"/>
    <property type="match status" value="1"/>
</dbReference>
<dbReference type="EC" id="2.4.1.-" evidence="7"/>
<comment type="caution">
    <text evidence="8">The sequence shown here is derived from an EMBL/GenBank/DDBJ whole genome shotgun (WGS) entry which is preliminary data.</text>
</comment>
<dbReference type="SUPFAM" id="SSF53756">
    <property type="entry name" value="UDP-Glycosyltransferase/glycogen phosphorylase"/>
    <property type="match status" value="1"/>
</dbReference>
<dbReference type="Gene3D" id="3.40.50.2000">
    <property type="entry name" value="Glycogen Phosphorylase B"/>
    <property type="match status" value="2"/>
</dbReference>
<dbReference type="InterPro" id="IPR035595">
    <property type="entry name" value="UDP_glycos_trans_CS"/>
</dbReference>
<evidence type="ECO:0000256" key="3">
    <source>
        <dbReference type="ARBA" id="ARBA00022676"/>
    </source>
</evidence>
<organism evidence="8 9">
    <name type="scientific">Manihot esculenta</name>
    <name type="common">Cassava</name>
    <name type="synonym">Jatropha manihot</name>
    <dbReference type="NCBI Taxonomy" id="3983"/>
    <lineage>
        <taxon>Eukaryota</taxon>
        <taxon>Viridiplantae</taxon>
        <taxon>Streptophyta</taxon>
        <taxon>Embryophyta</taxon>
        <taxon>Tracheophyta</taxon>
        <taxon>Spermatophyta</taxon>
        <taxon>Magnoliopsida</taxon>
        <taxon>eudicotyledons</taxon>
        <taxon>Gunneridae</taxon>
        <taxon>Pentapetalae</taxon>
        <taxon>rosids</taxon>
        <taxon>fabids</taxon>
        <taxon>Malpighiales</taxon>
        <taxon>Euphorbiaceae</taxon>
        <taxon>Crotonoideae</taxon>
        <taxon>Manihoteae</taxon>
        <taxon>Manihot</taxon>
    </lineage>
</organism>
<name>A0A2C9WAN4_MANES</name>
<protein>
    <recommendedName>
        <fullName evidence="7">Glycosyltransferase</fullName>
        <ecNumber evidence="7">2.4.1.-</ecNumber>
    </recommendedName>
</protein>
<dbReference type="FunFam" id="3.40.50.2000:FF:000143">
    <property type="entry name" value="UDP-glycosyltransferase 89B1"/>
    <property type="match status" value="1"/>
</dbReference>
<gene>
    <name evidence="8" type="ORF">MANES_03G177800v8</name>
</gene>
<evidence type="ECO:0000256" key="7">
    <source>
        <dbReference type="RuleBase" id="RU362057"/>
    </source>
</evidence>
<dbReference type="EMBL" id="CM004389">
    <property type="protein sequence ID" value="OAY55757.1"/>
    <property type="molecule type" value="Genomic_DNA"/>
</dbReference>
<dbReference type="Proteomes" id="UP000091857">
    <property type="component" value="Chromosome 3"/>
</dbReference>
<dbReference type="InterPro" id="IPR002213">
    <property type="entry name" value="UDP_glucos_trans"/>
</dbReference>
<reference evidence="9" key="1">
    <citation type="journal article" date="2016" name="Nat. Biotechnol.">
        <title>Sequencing wild and cultivated cassava and related species reveals extensive interspecific hybridization and genetic diversity.</title>
        <authorList>
            <person name="Bredeson J.V."/>
            <person name="Lyons J.B."/>
            <person name="Prochnik S.E."/>
            <person name="Wu G.A."/>
            <person name="Ha C.M."/>
            <person name="Edsinger-Gonzales E."/>
            <person name="Grimwood J."/>
            <person name="Schmutz J."/>
            <person name="Rabbi I.Y."/>
            <person name="Egesi C."/>
            <person name="Nauluvula P."/>
            <person name="Lebot V."/>
            <person name="Ndunguru J."/>
            <person name="Mkamilo G."/>
            <person name="Bart R.S."/>
            <person name="Setter T.L."/>
            <person name="Gleadow R.M."/>
            <person name="Kulakow P."/>
            <person name="Ferguson M.E."/>
            <person name="Rounsley S."/>
            <person name="Rokhsar D.S."/>
        </authorList>
    </citation>
    <scope>NUCLEOTIDE SEQUENCE [LARGE SCALE GENOMIC DNA]</scope>
    <source>
        <strain evidence="9">cv. AM560-2</strain>
    </source>
</reference>
<evidence type="ECO:0000256" key="5">
    <source>
        <dbReference type="ARBA" id="ARBA00047606"/>
    </source>
</evidence>
<dbReference type="OMA" id="VCFGSQQ"/>
<proteinExistence type="inferred from homology"/>
<dbReference type="OrthoDB" id="5835829at2759"/>
<dbReference type="UniPathway" id="UPA00009"/>
<sequence>MEYSAGTHILVFPYPAQGHIIPMLDLTNQLATTGLTITILVTPKNLPLLNPILTTHPSLKTLVLPFPLHPSIPPGVENAKDLPANYVPFIMQAMGKLYEPLLSWFNSHPSPPSAIISDMFLGWTQQLAGQLNIRNIVFSPSGAMALSIIYSLWRYMPKIEQDDQLFPFSKIPNCPTFPLCQVSPLYRSYVAGDPLSEFIKDGFVGDIRSWGLVINSFTELEGVYLDHLREELGHDRVWAVGPLLLPKTDSSRTKERSGPTPISVEGVMTFLDTCKDHTVVYICFGSQTVLTNHQIEELASGLEKSGIHFIWCVKEPTREHDVEGYGKFPSGFEDSVAGRGFIIRGWVPQVPILNHRAICAFLTHCGWNSILEGIVAGVPMLAWPMGADQFTNATLLVDVLNVGLRVCDGANTVPNPDELAQKLVKLASENLAERERAKQLRDAAFDALKGGCSAKDFESLVHHMVA</sequence>
<dbReference type="AlphaFoldDB" id="A0A2C9WAN4"/>
<evidence type="ECO:0000313" key="8">
    <source>
        <dbReference type="EMBL" id="OAY55757.1"/>
    </source>
</evidence>
<keyword evidence="9" id="KW-1185">Reference proteome</keyword>
<dbReference type="GO" id="GO:0047213">
    <property type="term" value="F:anthocyanidin 3-O-glucosyltransferase activity"/>
    <property type="evidence" value="ECO:0007669"/>
    <property type="project" value="UniProtKB-EC"/>
</dbReference>